<keyword evidence="4" id="KW-1185">Reference proteome</keyword>
<feature type="signal peptide" evidence="2">
    <location>
        <begin position="1"/>
        <end position="20"/>
    </location>
</feature>
<sequence length="217" mass="25225">MKKILLTLALVVGFSSLVNAQYFVTSFGVELGWNLPNRVHNVVYNNYYGYDIVHASRVTNYGVRYFELILKRGDVFVEVSVRNDGWINRRIVRYDYPLVNHVCGSVCGYHSNYYTTYYNNCNSHFHNGHNHVVYVNNRRPHHVHGNSPGNGHKNGHYKNGKRDHHDSRRSADVTYTRRDRYHTDKQDHSRVSRTSYEKSNRSSAPSRSTSSGRSRGR</sequence>
<dbReference type="Proteomes" id="UP000662783">
    <property type="component" value="Chromosome"/>
</dbReference>
<gene>
    <name evidence="3" type="ORF">JR347_17020</name>
</gene>
<protein>
    <recommendedName>
        <fullName evidence="5">DUF3300 domain-containing protein</fullName>
    </recommendedName>
</protein>
<evidence type="ECO:0000313" key="4">
    <source>
        <dbReference type="Proteomes" id="UP000662783"/>
    </source>
</evidence>
<evidence type="ECO:0000313" key="3">
    <source>
        <dbReference type="EMBL" id="QSE97269.1"/>
    </source>
</evidence>
<organism evidence="3 4">
    <name type="scientific">Fulvivirga lutea</name>
    <dbReference type="NCBI Taxonomy" id="2810512"/>
    <lineage>
        <taxon>Bacteria</taxon>
        <taxon>Pseudomonadati</taxon>
        <taxon>Bacteroidota</taxon>
        <taxon>Cytophagia</taxon>
        <taxon>Cytophagales</taxon>
        <taxon>Fulvivirgaceae</taxon>
        <taxon>Fulvivirga</taxon>
    </lineage>
</organism>
<feature type="chain" id="PRO_5037018276" description="DUF3300 domain-containing protein" evidence="2">
    <location>
        <begin position="21"/>
        <end position="217"/>
    </location>
</feature>
<dbReference type="AlphaFoldDB" id="A0A975A0D1"/>
<accession>A0A975A0D1</accession>
<feature type="compositionally biased region" description="Basic residues" evidence="1">
    <location>
        <begin position="153"/>
        <end position="162"/>
    </location>
</feature>
<dbReference type="KEGG" id="fuv:JR347_17020"/>
<feature type="region of interest" description="Disordered" evidence="1">
    <location>
        <begin position="139"/>
        <end position="217"/>
    </location>
</feature>
<keyword evidence="2" id="KW-0732">Signal</keyword>
<evidence type="ECO:0008006" key="5">
    <source>
        <dbReference type="Google" id="ProtNLM"/>
    </source>
</evidence>
<reference evidence="3" key="1">
    <citation type="submission" date="2021-02" db="EMBL/GenBank/DDBJ databases">
        <title>Fulvivirga sp. S481 isolated from sea water.</title>
        <authorList>
            <person name="Bae S.S."/>
            <person name="Baek K."/>
        </authorList>
    </citation>
    <scope>NUCLEOTIDE SEQUENCE</scope>
    <source>
        <strain evidence="3">S481</strain>
    </source>
</reference>
<feature type="compositionally biased region" description="Basic and acidic residues" evidence="1">
    <location>
        <begin position="163"/>
        <end position="200"/>
    </location>
</feature>
<evidence type="ECO:0000256" key="1">
    <source>
        <dbReference type="SAM" id="MobiDB-lite"/>
    </source>
</evidence>
<name>A0A975A0D1_9BACT</name>
<dbReference type="EMBL" id="CP070608">
    <property type="protein sequence ID" value="QSE97269.1"/>
    <property type="molecule type" value="Genomic_DNA"/>
</dbReference>
<evidence type="ECO:0000256" key="2">
    <source>
        <dbReference type="SAM" id="SignalP"/>
    </source>
</evidence>
<feature type="compositionally biased region" description="Low complexity" evidence="1">
    <location>
        <begin position="201"/>
        <end position="217"/>
    </location>
</feature>
<dbReference type="SUPFAM" id="SSF160574">
    <property type="entry name" value="BT0923-like"/>
    <property type="match status" value="1"/>
</dbReference>
<dbReference type="RefSeq" id="WP_205721780.1">
    <property type="nucleotide sequence ID" value="NZ_CP070608.1"/>
</dbReference>
<proteinExistence type="predicted"/>